<comment type="caution">
    <text evidence="1">The sequence shown here is derived from an EMBL/GenBank/DDBJ whole genome shotgun (WGS) entry which is preliminary data.</text>
</comment>
<dbReference type="Pfam" id="PF13479">
    <property type="entry name" value="AAA_24"/>
    <property type="match status" value="1"/>
</dbReference>
<gene>
    <name evidence="1" type="ORF">LCGC14_1077780</name>
</gene>
<accession>A0A0F9PZF8</accession>
<proteinExistence type="predicted"/>
<evidence type="ECO:0000313" key="1">
    <source>
        <dbReference type="EMBL" id="KKN06391.1"/>
    </source>
</evidence>
<dbReference type="AlphaFoldDB" id="A0A0F9PZF8"/>
<sequence>MPNAKDDMESIPHRFLAVGPIGTGKSTQAITLPGKKFAYFFDPSGPRAVKGYDIDYEEFTPTKLNVTVTARPKKENESLDMPPTPTQRITAFAYAKWEEHFMRSLDDGFFDQYDTIIFDSITTFADIGMDDVLARAGRTQYPPEIGDYNVIKLQLSRTLRVLCALNKTLWVTGHTMFRQQQDTHKLLNEILITGDLQTRGPLLFSSVFLFDYEVTATGKKFYIQSVIDKFNLNLKSDIRNIKPKEEVTVTDWNESVIGKQGIGRLIAKDVR</sequence>
<organism evidence="1">
    <name type="scientific">marine sediment metagenome</name>
    <dbReference type="NCBI Taxonomy" id="412755"/>
    <lineage>
        <taxon>unclassified sequences</taxon>
        <taxon>metagenomes</taxon>
        <taxon>ecological metagenomes</taxon>
    </lineage>
</organism>
<name>A0A0F9PZF8_9ZZZZ</name>
<reference evidence="1" key="1">
    <citation type="journal article" date="2015" name="Nature">
        <title>Complex archaea that bridge the gap between prokaryotes and eukaryotes.</title>
        <authorList>
            <person name="Spang A."/>
            <person name="Saw J.H."/>
            <person name="Jorgensen S.L."/>
            <person name="Zaremba-Niedzwiedzka K."/>
            <person name="Martijn J."/>
            <person name="Lind A.E."/>
            <person name="van Eijk R."/>
            <person name="Schleper C."/>
            <person name="Guy L."/>
            <person name="Ettema T.J."/>
        </authorList>
    </citation>
    <scope>NUCLEOTIDE SEQUENCE</scope>
</reference>
<dbReference type="EMBL" id="LAZR01004697">
    <property type="protein sequence ID" value="KKN06391.1"/>
    <property type="molecule type" value="Genomic_DNA"/>
</dbReference>
<protein>
    <submittedName>
        <fullName evidence="1">Uncharacterized protein</fullName>
    </submittedName>
</protein>